<reference evidence="1" key="2">
    <citation type="journal article" date="2022" name="New Phytol.">
        <title>Evolutionary transition to the ectomycorrhizal habit in the genomes of a hyperdiverse lineage of mushroom-forming fungi.</title>
        <authorList>
            <person name="Looney B."/>
            <person name="Miyauchi S."/>
            <person name="Morin E."/>
            <person name="Drula E."/>
            <person name="Courty P.E."/>
            <person name="Kohler A."/>
            <person name="Kuo A."/>
            <person name="LaButti K."/>
            <person name="Pangilinan J."/>
            <person name="Lipzen A."/>
            <person name="Riley R."/>
            <person name="Andreopoulos W."/>
            <person name="He G."/>
            <person name="Johnson J."/>
            <person name="Nolan M."/>
            <person name="Tritt A."/>
            <person name="Barry K.W."/>
            <person name="Grigoriev I.V."/>
            <person name="Nagy L.G."/>
            <person name="Hibbett D."/>
            <person name="Henrissat B."/>
            <person name="Matheny P.B."/>
            <person name="Labbe J."/>
            <person name="Martin F.M."/>
        </authorList>
    </citation>
    <scope>NUCLEOTIDE SEQUENCE</scope>
    <source>
        <strain evidence="1">EC-137</strain>
    </source>
</reference>
<comment type="caution">
    <text evidence="1">The sequence shown here is derived from an EMBL/GenBank/DDBJ whole genome shotgun (WGS) entry which is preliminary data.</text>
</comment>
<evidence type="ECO:0000313" key="1">
    <source>
        <dbReference type="EMBL" id="KAI0032296.1"/>
    </source>
</evidence>
<reference evidence="1" key="1">
    <citation type="submission" date="2021-02" db="EMBL/GenBank/DDBJ databases">
        <authorList>
            <consortium name="DOE Joint Genome Institute"/>
            <person name="Ahrendt S."/>
            <person name="Looney B.P."/>
            <person name="Miyauchi S."/>
            <person name="Morin E."/>
            <person name="Drula E."/>
            <person name="Courty P.E."/>
            <person name="Chicoki N."/>
            <person name="Fauchery L."/>
            <person name="Kohler A."/>
            <person name="Kuo A."/>
            <person name="Labutti K."/>
            <person name="Pangilinan J."/>
            <person name="Lipzen A."/>
            <person name="Riley R."/>
            <person name="Andreopoulos W."/>
            <person name="He G."/>
            <person name="Johnson J."/>
            <person name="Barry K.W."/>
            <person name="Grigoriev I.V."/>
            <person name="Nagy L."/>
            <person name="Hibbett D."/>
            <person name="Henrissat B."/>
            <person name="Matheny P.B."/>
            <person name="Labbe J."/>
            <person name="Martin F."/>
        </authorList>
    </citation>
    <scope>NUCLEOTIDE SEQUENCE</scope>
    <source>
        <strain evidence="1">EC-137</strain>
    </source>
</reference>
<evidence type="ECO:0000313" key="2">
    <source>
        <dbReference type="Proteomes" id="UP000814128"/>
    </source>
</evidence>
<proteinExistence type="predicted"/>
<keyword evidence="2" id="KW-1185">Reference proteome</keyword>
<gene>
    <name evidence="1" type="ORF">K488DRAFT_85970</name>
</gene>
<accession>A0ACB8QLP8</accession>
<dbReference type="EMBL" id="MU273550">
    <property type="protein sequence ID" value="KAI0032296.1"/>
    <property type="molecule type" value="Genomic_DNA"/>
</dbReference>
<sequence>MDPGMTSASDVPPQSAPPAEDRDRRDRDHDHAPESSNGDSRPSGHGYREKPVKPNKIYIGGLPEHTRREDLQSCFGKIGTIADIELKIGFGFVEFESQEAAEESVAKYHEGYFMGNKIKVEISHGGGRFSKFNAEPGACFKCGQMGHWARECPNSSGHSETHRTPGEHVPRKGPTREYREGGSNYRETHPKHYMPRDARYGGSGYDYASSRRPASPPRDYRDYPNPPRRDADDSRIRGPPPPPPPAAGYDSRPGYYAPPPVDDRAGYVPRGYPPAPPSRDYDRYDRRAPPPNDRYPYPPGGGGRPRSPAGVPPDGTRGRDDFNRPPRDFSQAPANDYRGRPASPPRYADYPPRNAGSGFRRRSQSPPARGGPGGYYAYPPGAPPYAGAPPPVPQNGGPVRDYPPRGEPGYRRP</sequence>
<protein>
    <submittedName>
        <fullName evidence="1">Uncharacterized protein</fullName>
    </submittedName>
</protein>
<name>A0ACB8QLP8_9AGAM</name>
<dbReference type="Proteomes" id="UP000814128">
    <property type="component" value="Unassembled WGS sequence"/>
</dbReference>
<organism evidence="1 2">
    <name type="scientific">Vararia minispora EC-137</name>
    <dbReference type="NCBI Taxonomy" id="1314806"/>
    <lineage>
        <taxon>Eukaryota</taxon>
        <taxon>Fungi</taxon>
        <taxon>Dikarya</taxon>
        <taxon>Basidiomycota</taxon>
        <taxon>Agaricomycotina</taxon>
        <taxon>Agaricomycetes</taxon>
        <taxon>Russulales</taxon>
        <taxon>Lachnocladiaceae</taxon>
        <taxon>Vararia</taxon>
    </lineage>
</organism>